<evidence type="ECO:0000256" key="5">
    <source>
        <dbReference type="ARBA" id="ARBA00023004"/>
    </source>
</evidence>
<evidence type="ECO:0000256" key="1">
    <source>
        <dbReference type="ARBA" id="ARBA00001961"/>
    </source>
</evidence>
<evidence type="ECO:0000313" key="8">
    <source>
        <dbReference type="Proteomes" id="UP000629468"/>
    </source>
</evidence>
<dbReference type="Gene3D" id="2.60.120.620">
    <property type="entry name" value="q2cbj1_9rhob like domain"/>
    <property type="match status" value="1"/>
</dbReference>
<gene>
    <name evidence="7" type="ORF">Agabi119p4_10426</name>
</gene>
<keyword evidence="4" id="KW-0560">Oxidoreductase</keyword>
<dbReference type="GO" id="GO:0005506">
    <property type="term" value="F:iron ion binding"/>
    <property type="evidence" value="ECO:0007669"/>
    <property type="project" value="InterPro"/>
</dbReference>
<dbReference type="GO" id="GO:0031418">
    <property type="term" value="F:L-ascorbic acid binding"/>
    <property type="evidence" value="ECO:0007669"/>
    <property type="project" value="InterPro"/>
</dbReference>
<organism evidence="7 8">
    <name type="scientific">Agaricus bisporus var. burnettii</name>
    <dbReference type="NCBI Taxonomy" id="192524"/>
    <lineage>
        <taxon>Eukaryota</taxon>
        <taxon>Fungi</taxon>
        <taxon>Dikarya</taxon>
        <taxon>Basidiomycota</taxon>
        <taxon>Agaricomycotina</taxon>
        <taxon>Agaricomycetes</taxon>
        <taxon>Agaricomycetidae</taxon>
        <taxon>Agaricales</taxon>
        <taxon>Agaricineae</taxon>
        <taxon>Agaricaceae</taxon>
        <taxon>Agaricus</taxon>
    </lineage>
</organism>
<dbReference type="Proteomes" id="UP000629468">
    <property type="component" value="Unassembled WGS sequence"/>
</dbReference>
<dbReference type="Pfam" id="PF13640">
    <property type="entry name" value="2OG-FeII_Oxy_3"/>
    <property type="match status" value="1"/>
</dbReference>
<protein>
    <recommendedName>
        <fullName evidence="6">Prolyl 4-hydroxylase alpha subunit domain-containing protein</fullName>
    </recommendedName>
</protein>
<keyword evidence="2" id="KW-0479">Metal-binding</keyword>
<reference evidence="7 8" key="1">
    <citation type="journal article" name="Sci. Rep.">
        <title>Telomere-to-telomere assembled and centromere annotated genomes of the two main subspecies of the button mushroom Agaricus bisporus reveal especially polymorphic chromosome ends.</title>
        <authorList>
            <person name="Sonnenberg A.S.M."/>
            <person name="Sedaghat-Telgerd N."/>
            <person name="Lavrijssen B."/>
            <person name="Ohm R.A."/>
            <person name="Hendrickx P.M."/>
            <person name="Scholtmeijer K."/>
            <person name="Baars J.J.P."/>
            <person name="van Peer A."/>
        </authorList>
    </citation>
    <scope>NUCLEOTIDE SEQUENCE [LARGE SCALE GENOMIC DNA]</scope>
    <source>
        <strain evidence="7 8">H119_p4</strain>
    </source>
</reference>
<keyword evidence="5" id="KW-0408">Iron</keyword>
<evidence type="ECO:0000259" key="6">
    <source>
        <dbReference type="SMART" id="SM00702"/>
    </source>
</evidence>
<dbReference type="PANTHER" id="PTHR10869">
    <property type="entry name" value="PROLYL 4-HYDROXYLASE ALPHA SUBUNIT"/>
    <property type="match status" value="1"/>
</dbReference>
<feature type="domain" description="Prolyl 4-hydroxylase alpha subunit" evidence="6">
    <location>
        <begin position="42"/>
        <end position="248"/>
    </location>
</feature>
<dbReference type="AlphaFoldDB" id="A0A8H7C2C2"/>
<keyword evidence="3" id="KW-0223">Dioxygenase</keyword>
<dbReference type="PANTHER" id="PTHR10869:SF241">
    <property type="entry name" value="FE2OG DIOXYGENASE DOMAIN-CONTAINING PROTEIN"/>
    <property type="match status" value="1"/>
</dbReference>
<evidence type="ECO:0000256" key="2">
    <source>
        <dbReference type="ARBA" id="ARBA00022723"/>
    </source>
</evidence>
<dbReference type="SMART" id="SM00702">
    <property type="entry name" value="P4Hc"/>
    <property type="match status" value="1"/>
</dbReference>
<dbReference type="GO" id="GO:0005783">
    <property type="term" value="C:endoplasmic reticulum"/>
    <property type="evidence" value="ECO:0007669"/>
    <property type="project" value="TreeGrafter"/>
</dbReference>
<dbReference type="InterPro" id="IPR044862">
    <property type="entry name" value="Pro_4_hyd_alph_FE2OG_OXY"/>
</dbReference>
<comment type="cofactor">
    <cofactor evidence="1">
        <name>L-ascorbate</name>
        <dbReference type="ChEBI" id="CHEBI:38290"/>
    </cofactor>
</comment>
<comment type="caution">
    <text evidence="7">The sequence shown here is derived from an EMBL/GenBank/DDBJ whole genome shotgun (WGS) entry which is preliminary data.</text>
</comment>
<evidence type="ECO:0000313" key="7">
    <source>
        <dbReference type="EMBL" id="KAF7761017.1"/>
    </source>
</evidence>
<dbReference type="InterPro" id="IPR045054">
    <property type="entry name" value="P4HA-like"/>
</dbReference>
<sequence>MPSNPPTATTTTVVDNSSNDDNHSAIYPVLDFNKTPLPEYNGHYCKIIDKLFSPSECADLLALAESHTPWSQAAVHYGLGPTQNYVNLEYRNSERILLFDFDAASRIYNKLLPHITEVVELASGIPYSKEIVGGSQLKGFKYKLIGLNERLSYLKYGPGNYFRRHCDGRLELPDLRRSFITIQIYLGDDIDLQGGATRFSSNRSNNSESYIDVDPKLGRVLIFQQRSLTHSGEEVTKGIKYALRSDLMFTREPVS</sequence>
<accession>A0A8H7C2C2</accession>
<proteinExistence type="predicted"/>
<dbReference type="InterPro" id="IPR006620">
    <property type="entry name" value="Pro_4_hyd_alph"/>
</dbReference>
<evidence type="ECO:0000256" key="3">
    <source>
        <dbReference type="ARBA" id="ARBA00022964"/>
    </source>
</evidence>
<evidence type="ECO:0000256" key="4">
    <source>
        <dbReference type="ARBA" id="ARBA00023002"/>
    </source>
</evidence>
<dbReference type="GO" id="GO:0004656">
    <property type="term" value="F:procollagen-proline 4-dioxygenase activity"/>
    <property type="evidence" value="ECO:0007669"/>
    <property type="project" value="TreeGrafter"/>
</dbReference>
<name>A0A8H7C2C2_AGABI</name>
<dbReference type="EMBL" id="JABXXO010000014">
    <property type="protein sequence ID" value="KAF7761017.1"/>
    <property type="molecule type" value="Genomic_DNA"/>
</dbReference>